<accession>A0A7M7GLZ2</accession>
<evidence type="ECO:0000256" key="3">
    <source>
        <dbReference type="ARBA" id="ARBA00022692"/>
    </source>
</evidence>
<feature type="transmembrane region" description="Helical" evidence="13">
    <location>
        <begin position="95"/>
        <end position="114"/>
    </location>
</feature>
<dbReference type="InParanoid" id="A0A7M7GLZ2"/>
<dbReference type="PROSITE" id="PS50192">
    <property type="entry name" value="T_SNARE"/>
    <property type="match status" value="1"/>
</dbReference>
<dbReference type="GO" id="GO:0042147">
    <property type="term" value="P:retrograde transport, endosome to Golgi"/>
    <property type="evidence" value="ECO:0000318"/>
    <property type="project" value="GO_Central"/>
</dbReference>
<sequence length="120" mass="13226">MSDWDWNSRKAGGQGGGKMSTEDMLEGENDRMTLGLAAKVSTLKSIAKDMENEANDQNVYLDGMHDDFSSSEGLLSGTVKRLDGMFSSGRGNRKLMCYMILGLVIFFVFAYLLLSRVTGH</sequence>
<evidence type="ECO:0000256" key="4">
    <source>
        <dbReference type="ARBA" id="ARBA00022927"/>
    </source>
</evidence>
<dbReference type="OrthoDB" id="261831at2759"/>
<name>A0A7M7GLZ2_STRPU</name>
<evidence type="ECO:0000256" key="2">
    <source>
        <dbReference type="ARBA" id="ARBA00022448"/>
    </source>
</evidence>
<evidence type="ECO:0000256" key="9">
    <source>
        <dbReference type="ARBA" id="ARBA00037250"/>
    </source>
</evidence>
<dbReference type="OMA" id="RLMCYLI"/>
<dbReference type="EnsemblMetazoa" id="XM_003728466">
    <property type="protein sequence ID" value="XP_003728514"/>
    <property type="gene ID" value="LOC578150"/>
</dbReference>
<dbReference type="GeneID" id="578150"/>
<organism evidence="15 16">
    <name type="scientific">Strongylocentrotus purpuratus</name>
    <name type="common">Purple sea urchin</name>
    <dbReference type="NCBI Taxonomy" id="7668"/>
    <lineage>
        <taxon>Eukaryota</taxon>
        <taxon>Metazoa</taxon>
        <taxon>Echinodermata</taxon>
        <taxon>Eleutherozoa</taxon>
        <taxon>Echinozoa</taxon>
        <taxon>Echinoidea</taxon>
        <taxon>Euechinoidea</taxon>
        <taxon>Echinacea</taxon>
        <taxon>Camarodonta</taxon>
        <taxon>Echinidea</taxon>
        <taxon>Strongylocentrotidae</taxon>
        <taxon>Strongylocentrotus</taxon>
    </lineage>
</organism>
<dbReference type="KEGG" id="spu:578150"/>
<reference evidence="16" key="1">
    <citation type="submission" date="2015-02" db="EMBL/GenBank/DDBJ databases">
        <title>Genome sequencing for Strongylocentrotus purpuratus.</title>
        <authorList>
            <person name="Murali S."/>
            <person name="Liu Y."/>
            <person name="Vee V."/>
            <person name="English A."/>
            <person name="Wang M."/>
            <person name="Skinner E."/>
            <person name="Han Y."/>
            <person name="Muzny D.M."/>
            <person name="Worley K.C."/>
            <person name="Gibbs R.A."/>
        </authorList>
    </citation>
    <scope>NUCLEOTIDE SEQUENCE</scope>
</reference>
<dbReference type="GO" id="GO:0005829">
    <property type="term" value="C:cytosol"/>
    <property type="evidence" value="ECO:0007669"/>
    <property type="project" value="GOC"/>
</dbReference>
<evidence type="ECO:0000256" key="10">
    <source>
        <dbReference type="ARBA" id="ARBA00039744"/>
    </source>
</evidence>
<dbReference type="Proteomes" id="UP000007110">
    <property type="component" value="Unassembled WGS sequence"/>
</dbReference>
<dbReference type="InterPro" id="IPR039899">
    <property type="entry name" value="BET1_SNARE"/>
</dbReference>
<evidence type="ECO:0000313" key="16">
    <source>
        <dbReference type="Proteomes" id="UP000007110"/>
    </source>
</evidence>
<keyword evidence="16" id="KW-1185">Reference proteome</keyword>
<reference evidence="15" key="2">
    <citation type="submission" date="2021-01" db="UniProtKB">
        <authorList>
            <consortium name="EnsemblMetazoa"/>
        </authorList>
    </citation>
    <scope>IDENTIFICATION</scope>
</reference>
<keyword evidence="8 13" id="KW-0472">Membrane</keyword>
<dbReference type="AlphaFoldDB" id="A0A7M7GLZ2"/>
<comment type="subcellular location">
    <subcellularLocation>
        <location evidence="11">Endomembrane system</location>
        <topology evidence="11">Single-pass type IV membrane protein</topology>
    </subcellularLocation>
    <subcellularLocation>
        <location evidence="1">Golgi apparatus membrane</location>
        <topology evidence="1">Single-pass membrane protein</topology>
    </subcellularLocation>
</comment>
<dbReference type="PANTHER" id="PTHR12791">
    <property type="entry name" value="GOLGI SNARE BET1-RELATED"/>
    <property type="match status" value="1"/>
</dbReference>
<evidence type="ECO:0000256" key="1">
    <source>
        <dbReference type="ARBA" id="ARBA00004194"/>
    </source>
</evidence>
<dbReference type="RefSeq" id="XP_003728514.1">
    <property type="nucleotide sequence ID" value="XM_003728466.3"/>
</dbReference>
<evidence type="ECO:0000256" key="12">
    <source>
        <dbReference type="SAM" id="MobiDB-lite"/>
    </source>
</evidence>
<evidence type="ECO:0000256" key="13">
    <source>
        <dbReference type="SAM" id="Phobius"/>
    </source>
</evidence>
<dbReference type="GO" id="GO:2000156">
    <property type="term" value="P:regulation of retrograde vesicle-mediated transport, Golgi to ER"/>
    <property type="evidence" value="ECO:0000318"/>
    <property type="project" value="GO_Central"/>
</dbReference>
<feature type="region of interest" description="Disordered" evidence="12">
    <location>
        <begin position="1"/>
        <end position="24"/>
    </location>
</feature>
<evidence type="ECO:0000313" key="15">
    <source>
        <dbReference type="EnsemblMetazoa" id="XP_003728514"/>
    </source>
</evidence>
<evidence type="ECO:0000256" key="11">
    <source>
        <dbReference type="ARBA" id="ARBA00046280"/>
    </source>
</evidence>
<keyword evidence="7" id="KW-0175">Coiled coil</keyword>
<evidence type="ECO:0000256" key="7">
    <source>
        <dbReference type="ARBA" id="ARBA00023054"/>
    </source>
</evidence>
<dbReference type="GO" id="GO:0005484">
    <property type="term" value="F:SNAP receptor activity"/>
    <property type="evidence" value="ECO:0000318"/>
    <property type="project" value="GO_Central"/>
</dbReference>
<dbReference type="InterPro" id="IPR000727">
    <property type="entry name" value="T_SNARE_dom"/>
</dbReference>
<evidence type="ECO:0000256" key="5">
    <source>
        <dbReference type="ARBA" id="ARBA00022989"/>
    </source>
</evidence>
<dbReference type="CDD" id="cd15853">
    <property type="entry name" value="SNARE_Bet1"/>
    <property type="match status" value="1"/>
</dbReference>
<dbReference type="GO" id="GO:0000139">
    <property type="term" value="C:Golgi membrane"/>
    <property type="evidence" value="ECO:0007669"/>
    <property type="project" value="UniProtKB-SubCell"/>
</dbReference>
<dbReference type="FunCoup" id="A0A7M7GLZ2">
    <property type="interactions" value="269"/>
</dbReference>
<keyword evidence="3 13" id="KW-0812">Transmembrane</keyword>
<dbReference type="GO" id="GO:0015031">
    <property type="term" value="P:protein transport"/>
    <property type="evidence" value="ECO:0007669"/>
    <property type="project" value="UniProtKB-KW"/>
</dbReference>
<evidence type="ECO:0000256" key="6">
    <source>
        <dbReference type="ARBA" id="ARBA00023034"/>
    </source>
</evidence>
<dbReference type="SUPFAM" id="SSF58038">
    <property type="entry name" value="SNARE fusion complex"/>
    <property type="match status" value="1"/>
</dbReference>
<keyword evidence="6" id="KW-0333">Golgi apparatus</keyword>
<keyword evidence="5 13" id="KW-1133">Transmembrane helix</keyword>
<evidence type="ECO:0000259" key="14">
    <source>
        <dbReference type="PROSITE" id="PS50192"/>
    </source>
</evidence>
<dbReference type="FunFam" id="1.20.5.110:FF:000038">
    <property type="entry name" value="BET1-like protein isoform X2"/>
    <property type="match status" value="1"/>
</dbReference>
<dbReference type="Gene3D" id="1.20.5.110">
    <property type="match status" value="1"/>
</dbReference>
<protein>
    <recommendedName>
        <fullName evidence="10">BET1-like protein</fullName>
    </recommendedName>
</protein>
<keyword evidence="4" id="KW-0653">Protein transport</keyword>
<evidence type="ECO:0000256" key="8">
    <source>
        <dbReference type="ARBA" id="ARBA00023136"/>
    </source>
</evidence>
<dbReference type="GO" id="GO:0031201">
    <property type="term" value="C:SNARE complex"/>
    <property type="evidence" value="ECO:0000318"/>
    <property type="project" value="GO_Central"/>
</dbReference>
<proteinExistence type="predicted"/>
<comment type="function">
    <text evidence="9">Vesicle SNARE required for targeting and fusion of retrograde transport vesicles with the Golgi complex. Required for the integrity of the Golgi complex.</text>
</comment>
<keyword evidence="2" id="KW-0813">Transport</keyword>
<feature type="domain" description="T-SNARE coiled-coil homology" evidence="14">
    <location>
        <begin position="23"/>
        <end position="85"/>
    </location>
</feature>